<keyword evidence="7" id="KW-1185">Reference proteome</keyword>
<name>A0A8T1Q3U3_CARIL</name>
<gene>
    <name evidence="6" type="ORF">CIPAW_07G190900</name>
</gene>
<dbReference type="EMBL" id="CM031815">
    <property type="protein sequence ID" value="KAG6649124.1"/>
    <property type="molecule type" value="Genomic_DNA"/>
</dbReference>
<dbReference type="GO" id="GO:0000160">
    <property type="term" value="P:phosphorelay signal transduction system"/>
    <property type="evidence" value="ECO:0007669"/>
    <property type="project" value="UniProtKB-KW"/>
</dbReference>
<dbReference type="GO" id="GO:0009736">
    <property type="term" value="P:cytokinin-activated signaling pathway"/>
    <property type="evidence" value="ECO:0007669"/>
    <property type="project" value="InterPro"/>
</dbReference>
<dbReference type="PANTHER" id="PTHR43874">
    <property type="entry name" value="TWO-COMPONENT RESPONSE REGULATOR"/>
    <property type="match status" value="1"/>
</dbReference>
<dbReference type="CDD" id="cd17584">
    <property type="entry name" value="REC_typeB_ARR-like"/>
    <property type="match status" value="1"/>
</dbReference>
<evidence type="ECO:0000256" key="3">
    <source>
        <dbReference type="ARBA" id="ARBA00023163"/>
    </source>
</evidence>
<dbReference type="SMART" id="SM00448">
    <property type="entry name" value="REC"/>
    <property type="match status" value="1"/>
</dbReference>
<dbReference type="PROSITE" id="PS50110">
    <property type="entry name" value="RESPONSE_REGULATORY"/>
    <property type="match status" value="1"/>
</dbReference>
<evidence type="ECO:0000313" key="6">
    <source>
        <dbReference type="EMBL" id="KAG6649124.1"/>
    </source>
</evidence>
<dbReference type="Pfam" id="PF00072">
    <property type="entry name" value="Response_reg"/>
    <property type="match status" value="1"/>
</dbReference>
<feature type="non-terminal residue" evidence="6">
    <location>
        <position position="190"/>
    </location>
</feature>
<dbReference type="PANTHER" id="PTHR43874:SF7">
    <property type="entry name" value="TWO-COMPONENT RESPONSE REGULATOR ARR10"/>
    <property type="match status" value="1"/>
</dbReference>
<dbReference type="AlphaFoldDB" id="A0A8T1Q3U3"/>
<evidence type="ECO:0000256" key="1">
    <source>
        <dbReference type="ARBA" id="ARBA00023012"/>
    </source>
</evidence>
<keyword evidence="2" id="KW-0805">Transcription regulation</keyword>
<evidence type="ECO:0000256" key="4">
    <source>
        <dbReference type="PROSITE-ProRule" id="PRU00169"/>
    </source>
</evidence>
<dbReference type="InterPro" id="IPR045279">
    <property type="entry name" value="ARR-like"/>
</dbReference>
<keyword evidence="1" id="KW-0902">Two-component regulatory system</keyword>
<keyword evidence="4" id="KW-0597">Phosphoprotein</keyword>
<keyword evidence="3" id="KW-0804">Transcription</keyword>
<comment type="caution">
    <text evidence="6">The sequence shown here is derived from an EMBL/GenBank/DDBJ whole genome shotgun (WGS) entry which is preliminary data.</text>
</comment>
<feature type="domain" description="Response regulatory" evidence="5">
    <location>
        <begin position="2"/>
        <end position="117"/>
    </location>
</feature>
<proteinExistence type="predicted"/>
<evidence type="ECO:0000313" key="7">
    <source>
        <dbReference type="Proteomes" id="UP000811609"/>
    </source>
</evidence>
<sequence length="190" mass="22118">MRVLAIDANSVCLRYLVALLETCRYKVRATTKAEEALRMLRENKDEFDIVITDVVRQDMDGFKLLQIIGIEMDIPVIMVSANDDLANISKSVTNGARDYLLKPLRLQEMRNIWQHVYRKKVSNPDQSCITKEITDRKSLPTKTVNVKLKREEDETTHTDQSQSLFSVRKKTRFTWTTDLHLKFVNTIQEL</sequence>
<dbReference type="Proteomes" id="UP000811609">
    <property type="component" value="Chromosome 7"/>
</dbReference>
<organism evidence="6 7">
    <name type="scientific">Carya illinoinensis</name>
    <name type="common">Pecan</name>
    <dbReference type="NCBI Taxonomy" id="32201"/>
    <lineage>
        <taxon>Eukaryota</taxon>
        <taxon>Viridiplantae</taxon>
        <taxon>Streptophyta</taxon>
        <taxon>Embryophyta</taxon>
        <taxon>Tracheophyta</taxon>
        <taxon>Spermatophyta</taxon>
        <taxon>Magnoliopsida</taxon>
        <taxon>eudicotyledons</taxon>
        <taxon>Gunneridae</taxon>
        <taxon>Pentapetalae</taxon>
        <taxon>rosids</taxon>
        <taxon>fabids</taxon>
        <taxon>Fagales</taxon>
        <taxon>Juglandaceae</taxon>
        <taxon>Carya</taxon>
    </lineage>
</organism>
<feature type="modified residue" description="4-aspartylphosphate" evidence="4">
    <location>
        <position position="53"/>
    </location>
</feature>
<evidence type="ECO:0000256" key="2">
    <source>
        <dbReference type="ARBA" id="ARBA00023015"/>
    </source>
</evidence>
<dbReference type="InterPro" id="IPR001789">
    <property type="entry name" value="Sig_transdc_resp-reg_receiver"/>
</dbReference>
<reference evidence="6" key="1">
    <citation type="submission" date="2020-12" db="EMBL/GenBank/DDBJ databases">
        <title>WGS assembly of Carya illinoinensis cv. Pawnee.</title>
        <authorList>
            <person name="Platts A."/>
            <person name="Shu S."/>
            <person name="Wright S."/>
            <person name="Barry K."/>
            <person name="Edger P."/>
            <person name="Pires J.C."/>
            <person name="Schmutz J."/>
        </authorList>
    </citation>
    <scope>NUCLEOTIDE SEQUENCE</scope>
    <source>
        <tissue evidence="6">Leaf</tissue>
    </source>
</reference>
<evidence type="ECO:0000259" key="5">
    <source>
        <dbReference type="PROSITE" id="PS50110"/>
    </source>
</evidence>
<accession>A0A8T1Q3U3</accession>
<protein>
    <recommendedName>
        <fullName evidence="5">Response regulatory domain-containing protein</fullName>
    </recommendedName>
</protein>